<evidence type="ECO:0000313" key="16">
    <source>
        <dbReference type="Proteomes" id="UP001518989"/>
    </source>
</evidence>
<feature type="transmembrane region" description="Helical" evidence="13">
    <location>
        <begin position="7"/>
        <end position="28"/>
    </location>
</feature>
<evidence type="ECO:0000256" key="7">
    <source>
        <dbReference type="ARBA" id="ARBA00022723"/>
    </source>
</evidence>
<dbReference type="InterPro" id="IPR016174">
    <property type="entry name" value="Di-haem_cyt_TM"/>
</dbReference>
<evidence type="ECO:0000259" key="14">
    <source>
        <dbReference type="Pfam" id="PF01292"/>
    </source>
</evidence>
<evidence type="ECO:0000256" key="5">
    <source>
        <dbReference type="ARBA" id="ARBA00022617"/>
    </source>
</evidence>
<dbReference type="RefSeq" id="WP_207419751.1">
    <property type="nucleotide sequence ID" value="NZ_CP061177.1"/>
</dbReference>
<evidence type="ECO:0000256" key="4">
    <source>
        <dbReference type="ARBA" id="ARBA00022475"/>
    </source>
</evidence>
<gene>
    <name evidence="15" type="ORF">IAI61_21275</name>
</gene>
<evidence type="ECO:0000256" key="1">
    <source>
        <dbReference type="ARBA" id="ARBA00001970"/>
    </source>
</evidence>
<name>A0ABS3KX76_9PROT</name>
<dbReference type="Proteomes" id="UP001518989">
    <property type="component" value="Unassembled WGS sequence"/>
</dbReference>
<reference evidence="15 16" key="1">
    <citation type="submission" date="2020-09" db="EMBL/GenBank/DDBJ databases">
        <title>Roseomonas.</title>
        <authorList>
            <person name="Zhu W."/>
        </authorList>
    </citation>
    <scope>NUCLEOTIDE SEQUENCE [LARGE SCALE GENOMIC DNA]</scope>
    <source>
        <strain evidence="15 16">573</strain>
    </source>
</reference>
<comment type="cofactor">
    <cofactor evidence="1">
        <name>heme b</name>
        <dbReference type="ChEBI" id="CHEBI:60344"/>
    </cofactor>
</comment>
<dbReference type="PANTHER" id="PTHR30529">
    <property type="entry name" value="CYTOCHROME B561"/>
    <property type="match status" value="1"/>
</dbReference>
<keyword evidence="4" id="KW-1003">Cell membrane</keyword>
<dbReference type="SUPFAM" id="SSF81342">
    <property type="entry name" value="Transmembrane di-heme cytochromes"/>
    <property type="match status" value="1"/>
</dbReference>
<dbReference type="PANTHER" id="PTHR30529:SF1">
    <property type="entry name" value="CYTOCHROME B561 HOMOLOG 2"/>
    <property type="match status" value="1"/>
</dbReference>
<keyword evidence="9 13" id="KW-1133">Transmembrane helix</keyword>
<evidence type="ECO:0000256" key="8">
    <source>
        <dbReference type="ARBA" id="ARBA00022982"/>
    </source>
</evidence>
<evidence type="ECO:0000256" key="10">
    <source>
        <dbReference type="ARBA" id="ARBA00023004"/>
    </source>
</evidence>
<evidence type="ECO:0000313" key="15">
    <source>
        <dbReference type="EMBL" id="MBO1081575.1"/>
    </source>
</evidence>
<keyword evidence="11 13" id="KW-0472">Membrane</keyword>
<keyword evidence="3" id="KW-0813">Transport</keyword>
<keyword evidence="8" id="KW-0249">Electron transport</keyword>
<evidence type="ECO:0000256" key="3">
    <source>
        <dbReference type="ARBA" id="ARBA00022448"/>
    </source>
</evidence>
<protein>
    <submittedName>
        <fullName evidence="15">Cytochrome b</fullName>
    </submittedName>
</protein>
<sequence length="192" mass="21230">MQRYNGLAQALHWITAAALCFLLPFVWVAENFPPGEVRTFWYLLHESMGISVFLLVLLRLTWRWRHAAPPHHPGVSRVQNAFASVNHALLYAVLLVMPVTGYLMAGNGQGVPFFRVVTLPGFARNDALGVAANTIHVWGQFAVYTLIILHVAATVWHVAVRRDGLLDRMLPEQRIQGTRGQGALPPGPPLGG</sequence>
<organism evidence="15 16">
    <name type="scientific">Roseomonas haemaphysalidis</name>
    <dbReference type="NCBI Taxonomy" id="2768162"/>
    <lineage>
        <taxon>Bacteria</taxon>
        <taxon>Pseudomonadati</taxon>
        <taxon>Pseudomonadota</taxon>
        <taxon>Alphaproteobacteria</taxon>
        <taxon>Acetobacterales</taxon>
        <taxon>Roseomonadaceae</taxon>
        <taxon>Roseomonas</taxon>
    </lineage>
</organism>
<feature type="transmembrane region" description="Helical" evidence="13">
    <location>
        <begin position="81"/>
        <end position="105"/>
    </location>
</feature>
<comment type="caution">
    <text evidence="15">The sequence shown here is derived from an EMBL/GenBank/DDBJ whole genome shotgun (WGS) entry which is preliminary data.</text>
</comment>
<proteinExistence type="inferred from homology"/>
<feature type="transmembrane region" description="Helical" evidence="13">
    <location>
        <begin position="141"/>
        <end position="160"/>
    </location>
</feature>
<evidence type="ECO:0000256" key="12">
    <source>
        <dbReference type="ARBA" id="ARBA00037975"/>
    </source>
</evidence>
<keyword evidence="10" id="KW-0408">Iron</keyword>
<keyword evidence="6 13" id="KW-0812">Transmembrane</keyword>
<keyword evidence="7" id="KW-0479">Metal-binding</keyword>
<evidence type="ECO:0000256" key="9">
    <source>
        <dbReference type="ARBA" id="ARBA00022989"/>
    </source>
</evidence>
<dbReference type="EMBL" id="JACTNG010000016">
    <property type="protein sequence ID" value="MBO1081575.1"/>
    <property type="molecule type" value="Genomic_DNA"/>
</dbReference>
<evidence type="ECO:0000256" key="11">
    <source>
        <dbReference type="ARBA" id="ARBA00023136"/>
    </source>
</evidence>
<feature type="domain" description="Cytochrome b561 bacterial/Ni-hydrogenase" evidence="14">
    <location>
        <begin position="3"/>
        <end position="171"/>
    </location>
</feature>
<dbReference type="InterPro" id="IPR011577">
    <property type="entry name" value="Cyt_b561_bac/Ni-Hgenase"/>
</dbReference>
<evidence type="ECO:0000256" key="13">
    <source>
        <dbReference type="SAM" id="Phobius"/>
    </source>
</evidence>
<comment type="subcellular location">
    <subcellularLocation>
        <location evidence="2">Cell membrane</location>
        <topology evidence="2">Multi-pass membrane protein</topology>
    </subcellularLocation>
</comment>
<feature type="transmembrane region" description="Helical" evidence="13">
    <location>
        <begin position="40"/>
        <end position="60"/>
    </location>
</feature>
<dbReference type="InterPro" id="IPR052168">
    <property type="entry name" value="Cytochrome_b561_oxidase"/>
</dbReference>
<dbReference type="Pfam" id="PF01292">
    <property type="entry name" value="Ni_hydr_CYTB"/>
    <property type="match status" value="1"/>
</dbReference>
<comment type="similarity">
    <text evidence="12">Belongs to the cytochrome b561 family.</text>
</comment>
<evidence type="ECO:0000256" key="6">
    <source>
        <dbReference type="ARBA" id="ARBA00022692"/>
    </source>
</evidence>
<accession>A0ABS3KX76</accession>
<keyword evidence="16" id="KW-1185">Reference proteome</keyword>
<evidence type="ECO:0000256" key="2">
    <source>
        <dbReference type="ARBA" id="ARBA00004651"/>
    </source>
</evidence>
<keyword evidence="5" id="KW-0349">Heme</keyword>